<dbReference type="Gene3D" id="1.10.287.830">
    <property type="entry name" value="putative peptidase helix hairpin domain like"/>
    <property type="match status" value="1"/>
</dbReference>
<evidence type="ECO:0000259" key="8">
    <source>
        <dbReference type="Pfam" id="PF08439"/>
    </source>
</evidence>
<name>A0A4R7UC86_9BACT</name>
<dbReference type="GO" id="GO:0004222">
    <property type="term" value="F:metalloendopeptidase activity"/>
    <property type="evidence" value="ECO:0007669"/>
    <property type="project" value="UniProtKB-UniRule"/>
</dbReference>
<dbReference type="InterPro" id="IPR001567">
    <property type="entry name" value="Pept_M3A_M3B_dom"/>
</dbReference>
<evidence type="ECO:0000313" key="9">
    <source>
        <dbReference type="EMBL" id="TDV23547.1"/>
    </source>
</evidence>
<evidence type="ECO:0000256" key="1">
    <source>
        <dbReference type="ARBA" id="ARBA00022670"/>
    </source>
</evidence>
<dbReference type="EMBL" id="SOCN01000002">
    <property type="protein sequence ID" value="TDV23547.1"/>
    <property type="molecule type" value="Genomic_DNA"/>
</dbReference>
<dbReference type="OrthoDB" id="9766487at2"/>
<dbReference type="Gene3D" id="1.10.1370.20">
    <property type="entry name" value="Oligoendopeptidase f, C-terminal domain"/>
    <property type="match status" value="1"/>
</dbReference>
<comment type="cofactor">
    <cofactor evidence="6">
        <name>Zn(2+)</name>
        <dbReference type="ChEBI" id="CHEBI:29105"/>
    </cofactor>
    <text evidence="6">Binds 1 zinc ion.</text>
</comment>
<dbReference type="CDD" id="cd09608">
    <property type="entry name" value="M3B_PepF"/>
    <property type="match status" value="1"/>
</dbReference>
<dbReference type="Gene3D" id="1.20.140.70">
    <property type="entry name" value="Oligopeptidase f, N-terminal domain"/>
    <property type="match status" value="1"/>
</dbReference>
<dbReference type="GO" id="GO:0046872">
    <property type="term" value="F:metal ion binding"/>
    <property type="evidence" value="ECO:0007669"/>
    <property type="project" value="UniProtKB-UniRule"/>
</dbReference>
<keyword evidence="2 6" id="KW-0479">Metal-binding</keyword>
<evidence type="ECO:0000256" key="3">
    <source>
        <dbReference type="ARBA" id="ARBA00022801"/>
    </source>
</evidence>
<keyword evidence="5 6" id="KW-0482">Metalloprotease</keyword>
<comment type="caution">
    <text evidence="9">The sequence shown here is derived from an EMBL/GenBank/DDBJ whole genome shotgun (WGS) entry which is preliminary data.</text>
</comment>
<reference evidence="9 10" key="1">
    <citation type="submission" date="2019-03" db="EMBL/GenBank/DDBJ databases">
        <title>Genomic Encyclopedia of Archaeal and Bacterial Type Strains, Phase II (KMG-II): from individual species to whole genera.</title>
        <authorList>
            <person name="Goeker M."/>
        </authorList>
    </citation>
    <scope>NUCLEOTIDE SEQUENCE [LARGE SCALE GENOMIC DNA]</scope>
    <source>
        <strain evidence="9 10">ATCC 35214</strain>
    </source>
</reference>
<dbReference type="EC" id="3.4.24.-" evidence="6"/>
<sequence>MNAKQFKNHSDVPEEYTWDLEDILKGDSIENLIDKYHKVRKERILNKDKKYENIEAYLNDVKLSEQETILSFKIDNYISNHLNTDLVNAKFKKLEAEFQFLNHKLNTTFGSETNRFYANIEKMKLWMNDRRLASYRRQIQDEIDEYEHKLDDKVEEYIINSSFGFPSPHNTFSILSNSELDYGIVTSKTGKKIKLNPAIYSKLLKSNDEQVRKQAYHNYWNAFIKHKDTFAELLFQHFKSITTEAKLRKYTSAVAMLTSKDKVTDEILKKLFSKVSESKQILKKYKKWSDKFYQIKFKSRRQLWDYSRDLVSVKTSYTVSEMNELAKTALKPFGQEYHQQVCKAIDEKWVDYMSTDTKRGGAYSIGGTYGIDKKYILMNFEGTLASVETLVHELGHSMHSYFSDTRQDLQNSMYPIFLAEIASIYNEFMLADYMLKTSTDKKLKFEILNSMIQGFIGTVLKQTSWANYEYDLYNAIANGSVSGSFDSISKLYYTNSQKYTLVPQKYSVQTSIQSIYVPHYYYGFYVYKYAIGQLVATYFFRKYKTQGKTALDDYINNFLSAGGNDYPLNILKKVGVDLTTDKFYDNGLTFLKELVDEWLQLGKEIFKVK</sequence>
<evidence type="ECO:0000259" key="7">
    <source>
        <dbReference type="Pfam" id="PF01432"/>
    </source>
</evidence>
<dbReference type="InterPro" id="IPR045090">
    <property type="entry name" value="Pept_M3A_M3B"/>
</dbReference>
<dbReference type="PANTHER" id="PTHR11804:SF84">
    <property type="entry name" value="SACCHAROLYSIN"/>
    <property type="match status" value="1"/>
</dbReference>
<accession>A0A4R7UC86</accession>
<dbReference type="InterPro" id="IPR042088">
    <property type="entry name" value="OligoPept_F_C"/>
</dbReference>
<dbReference type="Pfam" id="PF08439">
    <property type="entry name" value="Peptidase_M3_N"/>
    <property type="match status" value="1"/>
</dbReference>
<evidence type="ECO:0000256" key="6">
    <source>
        <dbReference type="RuleBase" id="RU368091"/>
    </source>
</evidence>
<dbReference type="InterPro" id="IPR004438">
    <property type="entry name" value="Peptidase_M3B"/>
</dbReference>
<proteinExistence type="inferred from homology"/>
<organism evidence="9 10">
    <name type="scientific">Mycoplasmopsis mustelae</name>
    <dbReference type="NCBI Taxonomy" id="171289"/>
    <lineage>
        <taxon>Bacteria</taxon>
        <taxon>Bacillati</taxon>
        <taxon>Mycoplasmatota</taxon>
        <taxon>Mycoplasmoidales</taxon>
        <taxon>Metamycoplasmataceae</taxon>
        <taxon>Mycoplasmopsis</taxon>
    </lineage>
</organism>
<keyword evidence="3 6" id="KW-0378">Hydrolase</keyword>
<feature type="domain" description="Peptidase M3A/M3B catalytic" evidence="7">
    <location>
        <begin position="203"/>
        <end position="586"/>
    </location>
</feature>
<dbReference type="RefSeq" id="WP_134110975.1">
    <property type="nucleotide sequence ID" value="NZ_SOCN01000002.1"/>
</dbReference>
<dbReference type="GO" id="GO:0006518">
    <property type="term" value="P:peptide metabolic process"/>
    <property type="evidence" value="ECO:0007669"/>
    <property type="project" value="TreeGrafter"/>
</dbReference>
<dbReference type="GO" id="GO:0006508">
    <property type="term" value="P:proteolysis"/>
    <property type="evidence" value="ECO:0007669"/>
    <property type="project" value="UniProtKB-KW"/>
</dbReference>
<keyword evidence="4 6" id="KW-0862">Zinc</keyword>
<dbReference type="NCBIfam" id="TIGR00181">
    <property type="entry name" value="pepF"/>
    <property type="match status" value="1"/>
</dbReference>
<gene>
    <name evidence="9" type="ORF">BCF59_0538</name>
</gene>
<keyword evidence="1 6" id="KW-0645">Protease</keyword>
<evidence type="ECO:0000256" key="5">
    <source>
        <dbReference type="ARBA" id="ARBA00023049"/>
    </source>
</evidence>
<dbReference type="Proteomes" id="UP000295757">
    <property type="component" value="Unassembled WGS sequence"/>
</dbReference>
<keyword evidence="10" id="KW-1185">Reference proteome</keyword>
<dbReference type="InterPro" id="IPR013647">
    <property type="entry name" value="OligopepF_N_dom"/>
</dbReference>
<comment type="similarity">
    <text evidence="6">Belongs to the peptidase M3B family.</text>
</comment>
<evidence type="ECO:0000256" key="2">
    <source>
        <dbReference type="ARBA" id="ARBA00022723"/>
    </source>
</evidence>
<evidence type="ECO:0000256" key="4">
    <source>
        <dbReference type="ARBA" id="ARBA00022833"/>
    </source>
</evidence>
<dbReference type="Pfam" id="PF01432">
    <property type="entry name" value="Peptidase_M3"/>
    <property type="match status" value="1"/>
</dbReference>
<feature type="domain" description="Oligopeptidase F N-terminal" evidence="8">
    <location>
        <begin position="121"/>
        <end position="181"/>
    </location>
</feature>
<dbReference type="AlphaFoldDB" id="A0A4R7UC86"/>
<evidence type="ECO:0000313" key="10">
    <source>
        <dbReference type="Proteomes" id="UP000295757"/>
    </source>
</evidence>
<dbReference type="SUPFAM" id="SSF55486">
    <property type="entry name" value="Metalloproteases ('zincins'), catalytic domain"/>
    <property type="match status" value="1"/>
</dbReference>
<protein>
    <recommendedName>
        <fullName evidence="6">Oligopeptidase F</fullName>
        <ecNumber evidence="6">3.4.24.-</ecNumber>
    </recommendedName>
</protein>
<dbReference type="PANTHER" id="PTHR11804">
    <property type="entry name" value="PROTEASE M3 THIMET OLIGOPEPTIDASE-RELATED"/>
    <property type="match status" value="1"/>
</dbReference>
<comment type="function">
    <text evidence="6">Has oligopeptidase activity and degrades a variety of small bioactive peptides.</text>
</comment>